<proteinExistence type="predicted"/>
<feature type="transmembrane region" description="Helical" evidence="6">
    <location>
        <begin position="23"/>
        <end position="43"/>
    </location>
</feature>
<dbReference type="EMBL" id="DTHS01000018">
    <property type="protein sequence ID" value="HHR48507.1"/>
    <property type="molecule type" value="Genomic_DNA"/>
</dbReference>
<sequence>MNTKLAIAKDFSEVAYFNLGNTFFQFFLFIPVAIGMPLTPTIAEEVNNLEKIKNLLEKIMKYLNILLSFLLFPTLLLSPSIIKLIYGKSYLPAVKSFIFILGATIPASIGYIFGYYLTGTGKMWLATFFNAFWFFFFIGLVFSYTYKLGALGAGIGFYVAYLLQAFFMLIYFRNLMPKFKIFIFFLIFTTLLTMLIFKLL</sequence>
<evidence type="ECO:0000313" key="7">
    <source>
        <dbReference type="EMBL" id="HHR48507.1"/>
    </source>
</evidence>
<evidence type="ECO:0000256" key="3">
    <source>
        <dbReference type="ARBA" id="ARBA00022692"/>
    </source>
</evidence>
<dbReference type="GO" id="GO:0005886">
    <property type="term" value="C:plasma membrane"/>
    <property type="evidence" value="ECO:0007669"/>
    <property type="project" value="UniProtKB-SubCell"/>
</dbReference>
<keyword evidence="4 6" id="KW-1133">Transmembrane helix</keyword>
<feature type="transmembrane region" description="Helical" evidence="6">
    <location>
        <begin position="150"/>
        <end position="172"/>
    </location>
</feature>
<evidence type="ECO:0000256" key="4">
    <source>
        <dbReference type="ARBA" id="ARBA00022989"/>
    </source>
</evidence>
<comment type="subcellular location">
    <subcellularLocation>
        <location evidence="1">Cell membrane</location>
        <topology evidence="1">Multi-pass membrane protein</topology>
    </subcellularLocation>
</comment>
<evidence type="ECO:0000256" key="1">
    <source>
        <dbReference type="ARBA" id="ARBA00004651"/>
    </source>
</evidence>
<dbReference type="InterPro" id="IPR050833">
    <property type="entry name" value="Poly_Biosynth_Transport"/>
</dbReference>
<evidence type="ECO:0008006" key="8">
    <source>
        <dbReference type="Google" id="ProtNLM"/>
    </source>
</evidence>
<protein>
    <recommendedName>
        <fullName evidence="8">Polysaccharide biosynthesis protein C-terminal domain-containing protein</fullName>
    </recommendedName>
</protein>
<reference evidence="7" key="1">
    <citation type="journal article" date="2020" name="mSystems">
        <title>Genome- and Community-Level Interaction Insights into Carbon Utilization and Element Cycling Functions of Hydrothermarchaeota in Hydrothermal Sediment.</title>
        <authorList>
            <person name="Zhou Z."/>
            <person name="Liu Y."/>
            <person name="Xu W."/>
            <person name="Pan J."/>
            <person name="Luo Z.H."/>
            <person name="Li M."/>
        </authorList>
    </citation>
    <scope>NUCLEOTIDE SEQUENCE [LARGE SCALE GENOMIC DNA]</scope>
    <source>
        <strain evidence="7">SpSt-791</strain>
    </source>
</reference>
<feature type="transmembrane region" description="Helical" evidence="6">
    <location>
        <begin position="179"/>
        <end position="197"/>
    </location>
</feature>
<keyword evidence="3 6" id="KW-0812">Transmembrane</keyword>
<gene>
    <name evidence="7" type="ORF">ENV79_02540</name>
</gene>
<keyword evidence="5 6" id="KW-0472">Membrane</keyword>
<dbReference type="PANTHER" id="PTHR30250:SF11">
    <property type="entry name" value="O-ANTIGEN TRANSPORTER-RELATED"/>
    <property type="match status" value="1"/>
</dbReference>
<feature type="transmembrane region" description="Helical" evidence="6">
    <location>
        <begin position="124"/>
        <end position="144"/>
    </location>
</feature>
<keyword evidence="2" id="KW-1003">Cell membrane</keyword>
<evidence type="ECO:0000256" key="6">
    <source>
        <dbReference type="SAM" id="Phobius"/>
    </source>
</evidence>
<accession>A0A7V5XZT3</accession>
<comment type="caution">
    <text evidence="7">The sequence shown here is derived from an EMBL/GenBank/DDBJ whole genome shotgun (WGS) entry which is preliminary data.</text>
</comment>
<name>A0A7V5XZT3_UNCW3</name>
<organism evidence="7">
    <name type="scientific">candidate division WOR-3 bacterium</name>
    <dbReference type="NCBI Taxonomy" id="2052148"/>
    <lineage>
        <taxon>Bacteria</taxon>
        <taxon>Bacteria division WOR-3</taxon>
    </lineage>
</organism>
<dbReference type="PANTHER" id="PTHR30250">
    <property type="entry name" value="PST FAMILY PREDICTED COLANIC ACID TRANSPORTER"/>
    <property type="match status" value="1"/>
</dbReference>
<feature type="transmembrane region" description="Helical" evidence="6">
    <location>
        <begin position="97"/>
        <end position="117"/>
    </location>
</feature>
<evidence type="ECO:0000256" key="5">
    <source>
        <dbReference type="ARBA" id="ARBA00023136"/>
    </source>
</evidence>
<dbReference type="AlphaFoldDB" id="A0A7V5XZT3"/>
<feature type="transmembrane region" description="Helical" evidence="6">
    <location>
        <begin position="63"/>
        <end position="85"/>
    </location>
</feature>
<evidence type="ECO:0000256" key="2">
    <source>
        <dbReference type="ARBA" id="ARBA00022475"/>
    </source>
</evidence>